<evidence type="ECO:0000313" key="2">
    <source>
        <dbReference type="Proteomes" id="UP001210204"/>
    </source>
</evidence>
<gene>
    <name evidence="1" type="ORF">PNU26_06805</name>
</gene>
<dbReference type="Proteomes" id="UP001210204">
    <property type="component" value="Unassembled WGS sequence"/>
</dbReference>
<protein>
    <submittedName>
        <fullName evidence="1">Uncharacterized protein</fullName>
    </submittedName>
</protein>
<comment type="caution">
    <text evidence="1">The sequence shown here is derived from an EMBL/GenBank/DDBJ whole genome shotgun (WGS) entry which is preliminary data.</text>
</comment>
<dbReference type="AlphaFoldDB" id="A0AAW6D4U8"/>
<proteinExistence type="predicted"/>
<sequence>MNLQQPYSGEAFQLQTKILTEDNPHDLERIVNDYLEILAYKKTCRVVDITYQMRKTHLLSSLCGLFGSQQVDEYSAMIIYQEPARFESRIFETEEEPEEEN</sequence>
<evidence type="ECO:0000313" key="1">
    <source>
        <dbReference type="EMBL" id="MDB8614102.1"/>
    </source>
</evidence>
<name>A0AAW6D4U8_STRSL</name>
<reference evidence="1" key="1">
    <citation type="submission" date="2023-01" db="EMBL/GenBank/DDBJ databases">
        <title>Human gut microbiome strain richness.</title>
        <authorList>
            <person name="Chen-Liaw A."/>
        </authorList>
    </citation>
    <scope>NUCLEOTIDE SEQUENCE</scope>
    <source>
        <strain evidence="1">1001095st1_G4_1001095IJ_161003</strain>
    </source>
</reference>
<dbReference type="RefSeq" id="WP_230310572.1">
    <property type="nucleotide sequence ID" value="NZ_CAJHJQ010000008.1"/>
</dbReference>
<accession>A0AAW6D4U8</accession>
<organism evidence="1 2">
    <name type="scientific">Streptococcus salivarius</name>
    <dbReference type="NCBI Taxonomy" id="1304"/>
    <lineage>
        <taxon>Bacteria</taxon>
        <taxon>Bacillati</taxon>
        <taxon>Bacillota</taxon>
        <taxon>Bacilli</taxon>
        <taxon>Lactobacillales</taxon>
        <taxon>Streptococcaceae</taxon>
        <taxon>Streptococcus</taxon>
    </lineage>
</organism>
<dbReference type="EMBL" id="JAQMJT010000006">
    <property type="protein sequence ID" value="MDB8614102.1"/>
    <property type="molecule type" value="Genomic_DNA"/>
</dbReference>